<evidence type="ECO:0000313" key="4">
    <source>
        <dbReference type="Proteomes" id="UP000487117"/>
    </source>
</evidence>
<feature type="domain" description="TonB-dependent transporter Oar-like beta-barrel" evidence="2">
    <location>
        <begin position="22"/>
        <end position="258"/>
    </location>
</feature>
<protein>
    <recommendedName>
        <fullName evidence="2">TonB-dependent transporter Oar-like beta-barrel domain-containing protein</fullName>
    </recommendedName>
</protein>
<dbReference type="Pfam" id="PF25183">
    <property type="entry name" value="OMP_b-brl_4"/>
    <property type="match status" value="1"/>
</dbReference>
<gene>
    <name evidence="3" type="ORF">GAK31_01869</name>
</gene>
<sequence>MDKGVIYRDLNTGTPTGQLPDGRYTYARNPNGAPASANTANWNKNPSFGNVILLTNTDKGSSDNFTVSLKKPFNGNWSGMVAYTYSRAKDVNPGTSSVAFSSYQNNAWYNPGEDVASTSNYSIPNRIIASLSWEHKFFGDYATRVSAFYGGHTGAPYSWVFGNDAQGLGISGRSLAYVPNRGDIVWANTASAAMAESFWSYIDNSTDLAGAQGSVAPRNASRAGWVNQLDMSFSQEIPGFMKAHKAEIRLDMFNVLNMIDKKWGVERRADFPLTRRLANMFGVTADGKYIYDISGTDYNVNGTYSPKDLAVNESQSPSQRWSILATLRYTF</sequence>
<evidence type="ECO:0000259" key="2">
    <source>
        <dbReference type="Pfam" id="PF25183"/>
    </source>
</evidence>
<dbReference type="EMBL" id="WNDS01000002">
    <property type="protein sequence ID" value="KAF1016371.1"/>
    <property type="molecule type" value="Genomic_DNA"/>
</dbReference>
<reference evidence="4" key="1">
    <citation type="journal article" date="2020" name="MBio">
        <title>Horizontal gene transfer to a defensive symbiont with a reduced genome amongst a multipartite beetle microbiome.</title>
        <authorList>
            <person name="Waterworth S.C."/>
            <person name="Florez L.V."/>
            <person name="Rees E.R."/>
            <person name="Hertweck C."/>
            <person name="Kaltenpoth M."/>
            <person name="Kwan J.C."/>
        </authorList>
    </citation>
    <scope>NUCLEOTIDE SEQUENCE [LARGE SCALE GENOMIC DNA]</scope>
</reference>
<proteinExistence type="predicted"/>
<feature type="region of interest" description="Disordered" evidence="1">
    <location>
        <begin position="1"/>
        <end position="20"/>
    </location>
</feature>
<dbReference type="AlphaFoldDB" id="A0A7V8FIG5"/>
<accession>A0A7V8FIG5</accession>
<dbReference type="InterPro" id="IPR057601">
    <property type="entry name" value="Oar-like_b-barrel"/>
</dbReference>
<comment type="caution">
    <text evidence="3">The sequence shown here is derived from an EMBL/GenBank/DDBJ whole genome shotgun (WGS) entry which is preliminary data.</text>
</comment>
<organism evidence="3 4">
    <name type="scientific">Stenotrophomonas maltophilia</name>
    <name type="common">Pseudomonas maltophilia</name>
    <name type="synonym">Xanthomonas maltophilia</name>
    <dbReference type="NCBI Taxonomy" id="40324"/>
    <lineage>
        <taxon>Bacteria</taxon>
        <taxon>Pseudomonadati</taxon>
        <taxon>Pseudomonadota</taxon>
        <taxon>Gammaproteobacteria</taxon>
        <taxon>Lysobacterales</taxon>
        <taxon>Lysobacteraceae</taxon>
        <taxon>Stenotrophomonas</taxon>
        <taxon>Stenotrophomonas maltophilia group</taxon>
    </lineage>
</organism>
<evidence type="ECO:0000313" key="3">
    <source>
        <dbReference type="EMBL" id="KAF1016371.1"/>
    </source>
</evidence>
<evidence type="ECO:0000256" key="1">
    <source>
        <dbReference type="SAM" id="MobiDB-lite"/>
    </source>
</evidence>
<name>A0A7V8FIG5_STEMA</name>
<dbReference type="Proteomes" id="UP000487117">
    <property type="component" value="Unassembled WGS sequence"/>
</dbReference>